<dbReference type="SUPFAM" id="SSF48726">
    <property type="entry name" value="Immunoglobulin"/>
    <property type="match status" value="1"/>
</dbReference>
<comment type="caution">
    <text evidence="3">The sequence shown here is derived from an EMBL/GenBank/DDBJ whole genome shotgun (WGS) entry which is preliminary data.</text>
</comment>
<dbReference type="PROSITE" id="PS50835">
    <property type="entry name" value="IG_LIKE"/>
    <property type="match status" value="1"/>
</dbReference>
<keyword evidence="1" id="KW-0732">Signal</keyword>
<dbReference type="Proteomes" id="UP000887116">
    <property type="component" value="Unassembled WGS sequence"/>
</dbReference>
<evidence type="ECO:0000256" key="1">
    <source>
        <dbReference type="SAM" id="SignalP"/>
    </source>
</evidence>
<dbReference type="InterPro" id="IPR036179">
    <property type="entry name" value="Ig-like_dom_sf"/>
</dbReference>
<dbReference type="InterPro" id="IPR013783">
    <property type="entry name" value="Ig-like_fold"/>
</dbReference>
<accession>A0A8X6HP38</accession>
<feature type="chain" id="PRO_5036468653" description="Ig-like domain-containing protein" evidence="1">
    <location>
        <begin position="19"/>
        <end position="152"/>
    </location>
</feature>
<sequence>MRILPTLELLVIVVVARATYYYPSYPSYWPGGRWNTNERSGEDLYPGTYLGEGTAVWLRGYAELSCSLNLFEGYVVSNVVWSKMRGDFDEPFYPCPQCYPQDPRIRAYDHMGKSILMIRDPGHQDRGVYRCTATGQYTDGRLTTLYQVINLM</sequence>
<protein>
    <recommendedName>
        <fullName evidence="2">Ig-like domain-containing protein</fullName>
    </recommendedName>
</protein>
<proteinExistence type="predicted"/>
<name>A0A8X6HP38_TRICU</name>
<feature type="domain" description="Ig-like" evidence="2">
    <location>
        <begin position="23"/>
        <end position="143"/>
    </location>
</feature>
<dbReference type="Gene3D" id="2.60.40.10">
    <property type="entry name" value="Immunoglobulins"/>
    <property type="match status" value="1"/>
</dbReference>
<dbReference type="EMBL" id="BMAO01038866">
    <property type="protein sequence ID" value="GFR27557.1"/>
    <property type="molecule type" value="Genomic_DNA"/>
</dbReference>
<organism evidence="3 4">
    <name type="scientific">Trichonephila clavata</name>
    <name type="common">Joro spider</name>
    <name type="synonym">Nephila clavata</name>
    <dbReference type="NCBI Taxonomy" id="2740835"/>
    <lineage>
        <taxon>Eukaryota</taxon>
        <taxon>Metazoa</taxon>
        <taxon>Ecdysozoa</taxon>
        <taxon>Arthropoda</taxon>
        <taxon>Chelicerata</taxon>
        <taxon>Arachnida</taxon>
        <taxon>Araneae</taxon>
        <taxon>Araneomorphae</taxon>
        <taxon>Entelegynae</taxon>
        <taxon>Araneoidea</taxon>
        <taxon>Nephilidae</taxon>
        <taxon>Trichonephila</taxon>
    </lineage>
</organism>
<evidence type="ECO:0000313" key="3">
    <source>
        <dbReference type="EMBL" id="GFR27557.1"/>
    </source>
</evidence>
<gene>
    <name evidence="3" type="primary">AVEN_190622_1</name>
    <name evidence="3" type="ORF">TNCT_94611</name>
</gene>
<dbReference type="AlphaFoldDB" id="A0A8X6HP38"/>
<dbReference type="OrthoDB" id="6409304at2759"/>
<reference evidence="3" key="1">
    <citation type="submission" date="2020-07" db="EMBL/GenBank/DDBJ databases">
        <title>Multicomponent nature underlies the extraordinary mechanical properties of spider dragline silk.</title>
        <authorList>
            <person name="Kono N."/>
            <person name="Nakamura H."/>
            <person name="Mori M."/>
            <person name="Yoshida Y."/>
            <person name="Ohtoshi R."/>
            <person name="Malay A.D."/>
            <person name="Moran D.A.P."/>
            <person name="Tomita M."/>
            <person name="Numata K."/>
            <person name="Arakawa K."/>
        </authorList>
    </citation>
    <scope>NUCLEOTIDE SEQUENCE</scope>
</reference>
<evidence type="ECO:0000259" key="2">
    <source>
        <dbReference type="PROSITE" id="PS50835"/>
    </source>
</evidence>
<feature type="signal peptide" evidence="1">
    <location>
        <begin position="1"/>
        <end position="18"/>
    </location>
</feature>
<evidence type="ECO:0000313" key="4">
    <source>
        <dbReference type="Proteomes" id="UP000887116"/>
    </source>
</evidence>
<dbReference type="InterPro" id="IPR007110">
    <property type="entry name" value="Ig-like_dom"/>
</dbReference>
<keyword evidence="4" id="KW-1185">Reference proteome</keyword>
<dbReference type="CDD" id="cd00096">
    <property type="entry name" value="Ig"/>
    <property type="match status" value="1"/>
</dbReference>